<evidence type="ECO:0000313" key="2">
    <source>
        <dbReference type="EMBL" id="PWD51514.1"/>
    </source>
</evidence>
<feature type="region of interest" description="Disordered" evidence="1">
    <location>
        <begin position="53"/>
        <end position="75"/>
    </location>
</feature>
<dbReference type="EMBL" id="PYHR01000002">
    <property type="protein sequence ID" value="PWD51514.1"/>
    <property type="molecule type" value="Genomic_DNA"/>
</dbReference>
<keyword evidence="3" id="KW-1185">Reference proteome</keyword>
<gene>
    <name evidence="2" type="ORF">C8046_13455</name>
</gene>
<evidence type="ECO:0000313" key="3">
    <source>
        <dbReference type="Proteomes" id="UP000245166"/>
    </source>
</evidence>
<reference evidence="2 3" key="1">
    <citation type="submission" date="2018-03" db="EMBL/GenBank/DDBJ databases">
        <title>Genome assembly of novel Miniimonas species PCH200.</title>
        <authorList>
            <person name="Thakur V."/>
            <person name="Kumar V."/>
            <person name="Singh D."/>
        </authorList>
    </citation>
    <scope>NUCLEOTIDE SEQUENCE [LARGE SCALE GENOMIC DNA]</scope>
    <source>
        <strain evidence="2 3">PCH200</strain>
    </source>
</reference>
<organism evidence="2 3">
    <name type="scientific">Serinibacter arcticus</name>
    <dbReference type="NCBI Taxonomy" id="1655435"/>
    <lineage>
        <taxon>Bacteria</taxon>
        <taxon>Bacillati</taxon>
        <taxon>Actinomycetota</taxon>
        <taxon>Actinomycetes</taxon>
        <taxon>Micrococcales</taxon>
        <taxon>Beutenbergiaceae</taxon>
        <taxon>Serinibacter</taxon>
    </lineage>
</organism>
<dbReference type="Proteomes" id="UP000245166">
    <property type="component" value="Unassembled WGS sequence"/>
</dbReference>
<comment type="caution">
    <text evidence="2">The sequence shown here is derived from an EMBL/GenBank/DDBJ whole genome shotgun (WGS) entry which is preliminary data.</text>
</comment>
<evidence type="ECO:0000256" key="1">
    <source>
        <dbReference type="SAM" id="MobiDB-lite"/>
    </source>
</evidence>
<sequence>MSISITINQAAPVDDGAAVEPDGVDQLAVTDEPIDAGGPPAWLLAAVAEAPPAAAAETHDAGPAPVSTAPHPREC</sequence>
<protein>
    <submittedName>
        <fullName evidence="2">Uncharacterized protein</fullName>
    </submittedName>
</protein>
<dbReference type="AlphaFoldDB" id="A0A2U1ZX24"/>
<dbReference type="RefSeq" id="WP_109229896.1">
    <property type="nucleotide sequence ID" value="NZ_PYHR01000002.1"/>
</dbReference>
<accession>A0A2U1ZX24</accession>
<name>A0A2U1ZX24_9MICO</name>
<feature type="compositionally biased region" description="Low complexity" evidence="1">
    <location>
        <begin position="53"/>
        <end position="65"/>
    </location>
</feature>
<proteinExistence type="predicted"/>